<evidence type="ECO:0000313" key="2">
    <source>
        <dbReference type="Proteomes" id="UP000059542"/>
    </source>
</evidence>
<dbReference type="EMBL" id="CP013909">
    <property type="protein sequence ID" value="ALW85736.1"/>
    <property type="molecule type" value="Genomic_DNA"/>
</dbReference>
<evidence type="ECO:0000313" key="1">
    <source>
        <dbReference type="EMBL" id="ALW85736.1"/>
    </source>
</evidence>
<name>A0A0U4C606_9BACT</name>
<gene>
    <name evidence="1" type="ORF">AUC43_11935</name>
</gene>
<dbReference type="RefSeq" id="WP_068193651.1">
    <property type="nucleotide sequence ID" value="NZ_CP013909.1"/>
</dbReference>
<protein>
    <submittedName>
        <fullName evidence="1">Uncharacterized protein</fullName>
    </submittedName>
</protein>
<dbReference type="AlphaFoldDB" id="A0A0U4C606"/>
<organism evidence="1 2">
    <name type="scientific">Hymenobacter sedentarius</name>
    <dbReference type="NCBI Taxonomy" id="1411621"/>
    <lineage>
        <taxon>Bacteria</taxon>
        <taxon>Pseudomonadati</taxon>
        <taxon>Bacteroidota</taxon>
        <taxon>Cytophagia</taxon>
        <taxon>Cytophagales</taxon>
        <taxon>Hymenobacteraceae</taxon>
        <taxon>Hymenobacter</taxon>
    </lineage>
</organism>
<keyword evidence="2" id="KW-1185">Reference proteome</keyword>
<proteinExistence type="predicted"/>
<sequence>MSFWGAIYNHKKSLLESVQQAFFMIVLLRDGLEPGAEWLLAGPALAVRINLLPEHRQQTAVTLLGFFLAFNFLKARVYQFGEVLYRIATFRRGGHGANIR</sequence>
<dbReference type="KEGG" id="hyg:AUC43_11935"/>
<dbReference type="Proteomes" id="UP000059542">
    <property type="component" value="Chromosome"/>
</dbReference>
<accession>A0A0U4C606</accession>
<reference evidence="1 2" key="1">
    <citation type="submission" date="2015-12" db="EMBL/GenBank/DDBJ databases">
        <authorList>
            <person name="Shamseldin A."/>
            <person name="Moawad H."/>
            <person name="Abd El-Rahim W.M."/>
            <person name="Sadowsky M.J."/>
        </authorList>
    </citation>
    <scope>NUCLEOTIDE SEQUENCE [LARGE SCALE GENOMIC DNA]</scope>
    <source>
        <strain evidence="1 2">DG5B</strain>
    </source>
</reference>